<dbReference type="AlphaFoldDB" id="A0AAV1W3V0"/>
<dbReference type="Proteomes" id="UP001497480">
    <property type="component" value="Unassembled WGS sequence"/>
</dbReference>
<proteinExistence type="predicted"/>
<gene>
    <name evidence="1" type="ORF">LLUT_LOCUS4856</name>
</gene>
<name>A0AAV1W3V0_LUPLU</name>
<evidence type="ECO:0000313" key="2">
    <source>
        <dbReference type="Proteomes" id="UP001497480"/>
    </source>
</evidence>
<comment type="caution">
    <text evidence="1">The sequence shown here is derived from an EMBL/GenBank/DDBJ whole genome shotgun (WGS) entry which is preliminary data.</text>
</comment>
<keyword evidence="2" id="KW-1185">Reference proteome</keyword>
<dbReference type="EMBL" id="CAXHTB010000003">
    <property type="protein sequence ID" value="CAL0303796.1"/>
    <property type="molecule type" value="Genomic_DNA"/>
</dbReference>
<evidence type="ECO:0000313" key="1">
    <source>
        <dbReference type="EMBL" id="CAL0303796.1"/>
    </source>
</evidence>
<organism evidence="1 2">
    <name type="scientific">Lupinus luteus</name>
    <name type="common">European yellow lupine</name>
    <dbReference type="NCBI Taxonomy" id="3873"/>
    <lineage>
        <taxon>Eukaryota</taxon>
        <taxon>Viridiplantae</taxon>
        <taxon>Streptophyta</taxon>
        <taxon>Embryophyta</taxon>
        <taxon>Tracheophyta</taxon>
        <taxon>Spermatophyta</taxon>
        <taxon>Magnoliopsida</taxon>
        <taxon>eudicotyledons</taxon>
        <taxon>Gunneridae</taxon>
        <taxon>Pentapetalae</taxon>
        <taxon>rosids</taxon>
        <taxon>fabids</taxon>
        <taxon>Fabales</taxon>
        <taxon>Fabaceae</taxon>
        <taxon>Papilionoideae</taxon>
        <taxon>50 kb inversion clade</taxon>
        <taxon>genistoids sensu lato</taxon>
        <taxon>core genistoids</taxon>
        <taxon>Genisteae</taxon>
        <taxon>Lupinus</taxon>
    </lineage>
</organism>
<accession>A0AAV1W3V0</accession>
<protein>
    <submittedName>
        <fullName evidence="1">Uncharacterized protein</fullName>
    </submittedName>
</protein>
<sequence>MGILQFLYPVPEQLPLSLYQIIFREQVYQLQQISGDENMLQYLSNNLELKLMGTTTSCLDCCIEDNLHKAAGSGGTIKEYLMMLMGRPARPFEMPMGEHGILSGRFRADEHIFHALSAQNMRTGMQAPWA</sequence>
<reference evidence="1 2" key="1">
    <citation type="submission" date="2024-03" db="EMBL/GenBank/DDBJ databases">
        <authorList>
            <person name="Martinez-Hernandez J."/>
        </authorList>
    </citation>
    <scope>NUCLEOTIDE SEQUENCE [LARGE SCALE GENOMIC DNA]</scope>
</reference>